<dbReference type="EMBL" id="JAFMYW010000001">
    <property type="protein sequence ID" value="MBO0947345.1"/>
    <property type="molecule type" value="Genomic_DNA"/>
</dbReference>
<evidence type="ECO:0008006" key="4">
    <source>
        <dbReference type="Google" id="ProtNLM"/>
    </source>
</evidence>
<evidence type="ECO:0000256" key="1">
    <source>
        <dbReference type="SAM" id="MobiDB-lite"/>
    </source>
</evidence>
<dbReference type="RefSeq" id="WP_207327261.1">
    <property type="nucleotide sequence ID" value="NZ_JAFMYW010000001.1"/>
</dbReference>
<evidence type="ECO:0000313" key="2">
    <source>
        <dbReference type="EMBL" id="MBO0947345.1"/>
    </source>
</evidence>
<proteinExistence type="predicted"/>
<evidence type="ECO:0000313" key="3">
    <source>
        <dbReference type="Proteomes" id="UP000664628"/>
    </source>
</evidence>
<dbReference type="Proteomes" id="UP000664628">
    <property type="component" value="Unassembled WGS sequence"/>
</dbReference>
<feature type="region of interest" description="Disordered" evidence="1">
    <location>
        <begin position="278"/>
        <end position="311"/>
    </location>
</feature>
<organism evidence="2 3">
    <name type="scientific">Fibrella forsythiae</name>
    <dbReference type="NCBI Taxonomy" id="2817061"/>
    <lineage>
        <taxon>Bacteria</taxon>
        <taxon>Pseudomonadati</taxon>
        <taxon>Bacteroidota</taxon>
        <taxon>Cytophagia</taxon>
        <taxon>Cytophagales</taxon>
        <taxon>Spirosomataceae</taxon>
        <taxon>Fibrella</taxon>
    </lineage>
</organism>
<sequence>MHATQKFEPAQTHLYTCLLHLFSKKGNGTVWPASLRLENDELCKAVGLSLNTLKSARLVLVSRGVIGFDGEAKGRGVRPEYWLFDEHGQTKKVSKSDTLSPKKVSDFDSLMPEKVSKSDTFRFKRCQILTVYTAERCQILTPCPYIRDNKETFILSLKGVCEALRGLSVEAKKNEVVEVLAEEVIPQLPSRPVRGDPFTLRSRMEGRVIPFSRWFETYGHQAQEKQARALWELFDDQTLQTIWTHTQAFVQVTEKQYRPLPANYLSQEVFHDEIIDRNANATTSRRNRRHNGDQGNTGEELDQLIDGYYSS</sequence>
<reference evidence="2 3" key="1">
    <citation type="submission" date="2021-03" db="EMBL/GenBank/DDBJ databases">
        <title>Fibrella sp. HMF5405 genome sequencing and assembly.</title>
        <authorList>
            <person name="Kang H."/>
            <person name="Kim H."/>
            <person name="Bae S."/>
            <person name="Joh K."/>
        </authorList>
    </citation>
    <scope>NUCLEOTIDE SEQUENCE [LARGE SCALE GENOMIC DNA]</scope>
    <source>
        <strain evidence="2 3">HMF5405</strain>
    </source>
</reference>
<gene>
    <name evidence="2" type="ORF">J2I46_02040</name>
</gene>
<keyword evidence="3" id="KW-1185">Reference proteome</keyword>
<comment type="caution">
    <text evidence="2">The sequence shown here is derived from an EMBL/GenBank/DDBJ whole genome shotgun (WGS) entry which is preliminary data.</text>
</comment>
<protein>
    <recommendedName>
        <fullName evidence="4">Helix-turn-helix domain-containing protein</fullName>
    </recommendedName>
</protein>
<accession>A0ABS3JBH9</accession>
<name>A0ABS3JBH9_9BACT</name>